<dbReference type="EMBL" id="KT149403">
    <property type="protein sequence ID" value="AMB42982.1"/>
    <property type="molecule type" value="Genomic_DNA"/>
</dbReference>
<dbReference type="RefSeq" id="YP_009259693.1">
    <property type="nucleotide sequence ID" value="NC_030460.1"/>
</dbReference>
<keyword evidence="2" id="KW-1185">Reference proteome</keyword>
<sequence>MLQRQVHRTIKVTWSSTTVSRLVHCTRRCQEPISSLPGARRSKIMIIAQRLQTKASPPTSSYSSTVPYPSRGRGSIYPRCVSYSAPGSHIVNWLTWMSITRS</sequence>
<accession>A0A190WHC0</accession>
<evidence type="ECO:0000313" key="1">
    <source>
        <dbReference type="EMBL" id="AMB42982.1"/>
    </source>
</evidence>
<name>A0A190WHC0_9VIRU</name>
<protein>
    <submittedName>
        <fullName evidence="1">Uncharacterized protein</fullName>
    </submittedName>
</protein>
<dbReference type="Proteomes" id="UP000173842">
    <property type="component" value="Segment"/>
</dbReference>
<proteinExistence type="predicted"/>
<organism evidence="1 2">
    <name type="scientific">Circovirus-like genome DCCV-10</name>
    <dbReference type="NCBI Taxonomy" id="1788438"/>
    <lineage>
        <taxon>Viruses</taxon>
        <taxon>Monodnaviria</taxon>
        <taxon>Shotokuvirae</taxon>
        <taxon>Cressdnaviricota</taxon>
        <taxon>Arfiviricetes</taxon>
        <taxon>Jormunvirales</taxon>
        <taxon>Draupnirviridae</taxon>
        <taxon>Belligerivirus</taxon>
        <taxon>Belligerivirus frelianis</taxon>
    </lineage>
</organism>
<dbReference type="KEGG" id="vg:37627629"/>
<reference evidence="1 2" key="1">
    <citation type="submission" date="2015-06" db="EMBL/GenBank/DDBJ databases">
        <title>Nucleotide composition analysis revealed diverse host origins of novel circovirus-like genomes in Dianchi and Donghu lake in China.</title>
        <authorList>
            <person name="Ge X.-Y."/>
            <person name="Fang W."/>
            <person name="Wang J."/>
            <person name="Wang M.-N."/>
            <person name="Liu H.-Z."/>
            <person name="Shi Z.-L."/>
        </authorList>
    </citation>
    <scope>NUCLEOTIDE SEQUENCE [LARGE SCALE GENOMIC DNA]</scope>
    <source>
        <strain evidence="1">DCCV-10</strain>
    </source>
</reference>
<evidence type="ECO:0000313" key="2">
    <source>
        <dbReference type="Proteomes" id="UP000173842"/>
    </source>
</evidence>
<dbReference type="GeneID" id="37627629"/>